<dbReference type="Proteomes" id="UP000612233">
    <property type="component" value="Unassembled WGS sequence"/>
</dbReference>
<dbReference type="AlphaFoldDB" id="A0A927GJU5"/>
<evidence type="ECO:0000313" key="2">
    <source>
        <dbReference type="Proteomes" id="UP000612233"/>
    </source>
</evidence>
<accession>A0A927GJU5</accession>
<keyword evidence="2" id="KW-1185">Reference proteome</keyword>
<sequence>MATYYADTVRRAVRGHLAKCTGNLTPALYRQLTPGRAVYLHGAAYRLDAVNSYDLADEANQTEIQLLREV</sequence>
<protein>
    <submittedName>
        <fullName evidence="1">Uncharacterized protein</fullName>
    </submittedName>
</protein>
<dbReference type="EMBL" id="JACXAD010000011">
    <property type="protein sequence ID" value="MBD2768476.1"/>
    <property type="molecule type" value="Genomic_DNA"/>
</dbReference>
<dbReference type="RefSeq" id="WP_191005291.1">
    <property type="nucleotide sequence ID" value="NZ_JACXAD010000011.1"/>
</dbReference>
<gene>
    <name evidence="1" type="ORF">IC235_11305</name>
</gene>
<reference evidence="1" key="1">
    <citation type="submission" date="2020-09" db="EMBL/GenBank/DDBJ databases">
        <authorList>
            <person name="Kim M.K."/>
        </authorList>
    </citation>
    <scope>NUCLEOTIDE SEQUENCE</scope>
    <source>
        <strain evidence="1">BT664</strain>
    </source>
</reference>
<proteinExistence type="predicted"/>
<organism evidence="1 2">
    <name type="scientific">Hymenobacter montanus</name>
    <dbReference type="NCBI Taxonomy" id="2771359"/>
    <lineage>
        <taxon>Bacteria</taxon>
        <taxon>Pseudomonadati</taxon>
        <taxon>Bacteroidota</taxon>
        <taxon>Cytophagia</taxon>
        <taxon>Cytophagales</taxon>
        <taxon>Hymenobacteraceae</taxon>
        <taxon>Hymenobacter</taxon>
    </lineage>
</organism>
<comment type="caution">
    <text evidence="1">The sequence shown here is derived from an EMBL/GenBank/DDBJ whole genome shotgun (WGS) entry which is preliminary data.</text>
</comment>
<name>A0A927GJU5_9BACT</name>
<evidence type="ECO:0000313" key="1">
    <source>
        <dbReference type="EMBL" id="MBD2768476.1"/>
    </source>
</evidence>